<proteinExistence type="predicted"/>
<sequence>MVADWANLWSLLTYYDMTAVRALPDAIAVSREYELVLYVLQELAITLLVVLLDFSHHLKLSSNLL</sequence>
<reference evidence="1 2" key="1">
    <citation type="submission" date="2023-04" db="EMBL/GenBank/DDBJ databases">
        <title>A novel species of the genus Streptomyces: Streptomyces pakalii sp. nov. isolated from a Mexican soil jungle.</title>
        <authorList>
            <person name="Chavez-Hernandez M.A."/>
            <person name="Ortiz-Alvarez J."/>
            <person name="Villa-Tanaca L."/>
            <person name="Hernandez-Rodriguez C."/>
        </authorList>
    </citation>
    <scope>NUCLEOTIDE SEQUENCE [LARGE SCALE GENOMIC DNA]</scope>
    <source>
        <strain evidence="1 2">ENCB-J15</strain>
    </source>
</reference>
<dbReference type="Proteomes" id="UP001237194">
    <property type="component" value="Unassembled WGS sequence"/>
</dbReference>
<keyword evidence="2" id="KW-1185">Reference proteome</keyword>
<evidence type="ECO:0000313" key="1">
    <source>
        <dbReference type="EMBL" id="MDJ1645473.1"/>
    </source>
</evidence>
<accession>A0ABT7DIH7</accession>
<organism evidence="1 2">
    <name type="scientific">Streptomyces pakalii</name>
    <dbReference type="NCBI Taxonomy" id="3036494"/>
    <lineage>
        <taxon>Bacteria</taxon>
        <taxon>Bacillati</taxon>
        <taxon>Actinomycetota</taxon>
        <taxon>Actinomycetes</taxon>
        <taxon>Kitasatosporales</taxon>
        <taxon>Streptomycetaceae</taxon>
        <taxon>Streptomyces</taxon>
    </lineage>
</organism>
<protein>
    <submittedName>
        <fullName evidence="1">Uncharacterized protein</fullName>
    </submittedName>
</protein>
<gene>
    <name evidence="1" type="ORF">P5W92_34480</name>
</gene>
<name>A0ABT7DIH7_9ACTN</name>
<feature type="non-terminal residue" evidence="1">
    <location>
        <position position="65"/>
    </location>
</feature>
<dbReference type="EMBL" id="JARWAF010000076">
    <property type="protein sequence ID" value="MDJ1645473.1"/>
    <property type="molecule type" value="Genomic_DNA"/>
</dbReference>
<evidence type="ECO:0000313" key="2">
    <source>
        <dbReference type="Proteomes" id="UP001237194"/>
    </source>
</evidence>
<comment type="caution">
    <text evidence="1">The sequence shown here is derived from an EMBL/GenBank/DDBJ whole genome shotgun (WGS) entry which is preliminary data.</text>
</comment>